<name>A0A915J925_ROMCU</name>
<dbReference type="Proteomes" id="UP000887565">
    <property type="component" value="Unplaced"/>
</dbReference>
<evidence type="ECO:0000313" key="1">
    <source>
        <dbReference type="Proteomes" id="UP000887565"/>
    </source>
</evidence>
<organism evidence="1 2">
    <name type="scientific">Romanomermis culicivorax</name>
    <name type="common">Nematode worm</name>
    <dbReference type="NCBI Taxonomy" id="13658"/>
    <lineage>
        <taxon>Eukaryota</taxon>
        <taxon>Metazoa</taxon>
        <taxon>Ecdysozoa</taxon>
        <taxon>Nematoda</taxon>
        <taxon>Enoplea</taxon>
        <taxon>Dorylaimia</taxon>
        <taxon>Mermithida</taxon>
        <taxon>Mermithoidea</taxon>
        <taxon>Mermithidae</taxon>
        <taxon>Romanomermis</taxon>
    </lineage>
</organism>
<reference evidence="2" key="1">
    <citation type="submission" date="2022-11" db="UniProtKB">
        <authorList>
            <consortium name="WormBaseParasite"/>
        </authorList>
    </citation>
    <scope>IDENTIFICATION</scope>
</reference>
<sequence>MNLHRQTASTHLNFCSSIWKR</sequence>
<accession>A0A915J925</accession>
<keyword evidence="1" id="KW-1185">Reference proteome</keyword>
<protein>
    <submittedName>
        <fullName evidence="2">Uncharacterized protein</fullName>
    </submittedName>
</protein>
<dbReference type="AlphaFoldDB" id="A0A915J925"/>
<proteinExistence type="predicted"/>
<dbReference type="WBParaSite" id="nRc.2.0.1.t22662-RA">
    <property type="protein sequence ID" value="nRc.2.0.1.t22662-RA"/>
    <property type="gene ID" value="nRc.2.0.1.g22662"/>
</dbReference>
<evidence type="ECO:0000313" key="2">
    <source>
        <dbReference type="WBParaSite" id="nRc.2.0.1.t22662-RA"/>
    </source>
</evidence>